<feature type="region of interest" description="Disordered" evidence="1">
    <location>
        <begin position="376"/>
        <end position="398"/>
    </location>
</feature>
<accession>A0A834HIR0</accession>
<evidence type="ECO:0000313" key="2">
    <source>
        <dbReference type="EMBL" id="KAF7151674.1"/>
    </source>
</evidence>
<feature type="compositionally biased region" description="Acidic residues" evidence="1">
    <location>
        <begin position="79"/>
        <end position="107"/>
    </location>
</feature>
<evidence type="ECO:0000256" key="1">
    <source>
        <dbReference type="SAM" id="MobiDB-lite"/>
    </source>
</evidence>
<feature type="compositionally biased region" description="Basic and acidic residues" evidence="1">
    <location>
        <begin position="253"/>
        <end position="273"/>
    </location>
</feature>
<dbReference type="GO" id="GO:0005886">
    <property type="term" value="C:plasma membrane"/>
    <property type="evidence" value="ECO:0007669"/>
    <property type="project" value="InterPro"/>
</dbReference>
<dbReference type="AlphaFoldDB" id="A0A834HIR0"/>
<feature type="region of interest" description="Disordered" evidence="1">
    <location>
        <begin position="164"/>
        <end position="219"/>
    </location>
</feature>
<keyword evidence="3" id="KW-1185">Reference proteome</keyword>
<feature type="region of interest" description="Disordered" evidence="1">
    <location>
        <begin position="235"/>
        <end position="274"/>
    </location>
</feature>
<name>A0A834HIR0_RHOSS</name>
<dbReference type="PANTHER" id="PTHR33929">
    <property type="entry name" value="MEMBRANE-ASSOCIATED KINASE REGULATOR 2-RELATED"/>
    <property type="match status" value="1"/>
</dbReference>
<feature type="region of interest" description="Disordered" evidence="1">
    <location>
        <begin position="16"/>
        <end position="140"/>
    </location>
</feature>
<evidence type="ECO:0000313" key="3">
    <source>
        <dbReference type="Proteomes" id="UP000626092"/>
    </source>
</evidence>
<feature type="compositionally biased region" description="Basic and acidic residues" evidence="1">
    <location>
        <begin position="312"/>
        <end position="323"/>
    </location>
</feature>
<feature type="compositionally biased region" description="Low complexity" evidence="1">
    <location>
        <begin position="325"/>
        <end position="337"/>
    </location>
</feature>
<comment type="caution">
    <text evidence="2">The sequence shown here is derived from an EMBL/GenBank/DDBJ whole genome shotgun (WGS) entry which is preliminary data.</text>
</comment>
<feature type="compositionally biased region" description="Polar residues" evidence="1">
    <location>
        <begin position="297"/>
        <end position="307"/>
    </location>
</feature>
<sequence length="451" mass="49051">MEAFSLLKYWRTTTGGGATANLRASTPTTTTTISTAISHSTAETDDDEEENGPFFDLEFAVPDEEDHDKQKTTDGLDGEREDEEGDSDGTDAENDARGEEEEEEEEGEFKFTLEPSDDLFFNGNLVPVEPSSMDDGSGQIAKPQFSLLKSASKFGVLMLKLKKSKQPNAGERTDPEAASVCLTKQSEKEAEAQTQKQKPSEKEAEAQTQKQKPKPLSKLFTVKFKVEEVPIVSLFTRDNSSRASSGTINNKSQKKETSDESGPDEKRVSKDGVQKYLKMVKPLYIRVSKRHGEKPSTGFSGQLSVQSPARPEAPKSEKTEAVAKSEPPAAVAKSEPPAAVAAAASCEEKSAKQGKLMLPAGLRVVCKHLGKSRSASSAAVAAAPVSGATVKQGRRRDDSLLEQQDGIQSAIMHCKRSFGVDSVAAVRERSIAEESIKLKREKLKRKSERHR</sequence>
<dbReference type="InterPro" id="IPR039619">
    <property type="entry name" value="MAKR2/5"/>
</dbReference>
<protein>
    <recommendedName>
        <fullName evidence="4">Membrane-associated kinase regulator 2</fullName>
    </recommendedName>
</protein>
<feature type="compositionally biased region" description="Low complexity" evidence="1">
    <location>
        <begin position="19"/>
        <end position="41"/>
    </location>
</feature>
<feature type="compositionally biased region" description="Basic and acidic residues" evidence="1">
    <location>
        <begin position="67"/>
        <end position="78"/>
    </location>
</feature>
<organism evidence="2 3">
    <name type="scientific">Rhododendron simsii</name>
    <name type="common">Sims's rhododendron</name>
    <dbReference type="NCBI Taxonomy" id="118357"/>
    <lineage>
        <taxon>Eukaryota</taxon>
        <taxon>Viridiplantae</taxon>
        <taxon>Streptophyta</taxon>
        <taxon>Embryophyta</taxon>
        <taxon>Tracheophyta</taxon>
        <taxon>Spermatophyta</taxon>
        <taxon>Magnoliopsida</taxon>
        <taxon>eudicotyledons</taxon>
        <taxon>Gunneridae</taxon>
        <taxon>Pentapetalae</taxon>
        <taxon>asterids</taxon>
        <taxon>Ericales</taxon>
        <taxon>Ericaceae</taxon>
        <taxon>Ericoideae</taxon>
        <taxon>Rhodoreae</taxon>
        <taxon>Rhododendron</taxon>
    </lineage>
</organism>
<reference evidence="2" key="1">
    <citation type="submission" date="2019-11" db="EMBL/GenBank/DDBJ databases">
        <authorList>
            <person name="Liu Y."/>
            <person name="Hou J."/>
            <person name="Li T.-Q."/>
            <person name="Guan C.-H."/>
            <person name="Wu X."/>
            <person name="Wu H.-Z."/>
            <person name="Ling F."/>
            <person name="Zhang R."/>
            <person name="Shi X.-G."/>
            <person name="Ren J.-P."/>
            <person name="Chen E.-F."/>
            <person name="Sun J.-M."/>
        </authorList>
    </citation>
    <scope>NUCLEOTIDE SEQUENCE</scope>
    <source>
        <strain evidence="2">Adult_tree_wgs_1</strain>
        <tissue evidence="2">Leaves</tissue>
    </source>
</reference>
<dbReference type="PANTHER" id="PTHR33929:SF1">
    <property type="entry name" value="MEMBRANE-ASSOCIATED KINASE REGULATOR 2-RELATED"/>
    <property type="match status" value="1"/>
</dbReference>
<dbReference type="EMBL" id="WJXA01000002">
    <property type="protein sequence ID" value="KAF7151674.1"/>
    <property type="molecule type" value="Genomic_DNA"/>
</dbReference>
<feature type="compositionally biased region" description="Polar residues" evidence="1">
    <location>
        <begin position="236"/>
        <end position="251"/>
    </location>
</feature>
<gene>
    <name evidence="2" type="ORF">RHSIM_Rhsim02G0236700</name>
</gene>
<feature type="region of interest" description="Disordered" evidence="1">
    <location>
        <begin position="287"/>
        <end position="337"/>
    </location>
</feature>
<proteinExistence type="predicted"/>
<dbReference type="Proteomes" id="UP000626092">
    <property type="component" value="Unassembled WGS sequence"/>
</dbReference>
<dbReference type="OrthoDB" id="689803at2759"/>
<feature type="compositionally biased region" description="Low complexity" evidence="1">
    <location>
        <begin position="376"/>
        <end position="390"/>
    </location>
</feature>
<evidence type="ECO:0008006" key="4">
    <source>
        <dbReference type="Google" id="ProtNLM"/>
    </source>
</evidence>